<sequence length="142" mass="16679">MSRLTRKKIINFIMNKGNKFCSEKLLKKTLKYLIKKNKKESRIVIYLAINQSLPTFKLEVKILKAKKQKLTKTKPSFIFLNKTRVSSSLKLIINLSSSKKNTFFKNLHHQFIDPSSLLIKKITNQAEVLAYKNILTFYRWAV</sequence>
<name>A0A3G1PWC3_9STRA</name>
<geneLocation type="mitochondrion" evidence="5"/>
<dbReference type="InterPro" id="IPR036823">
    <property type="entry name" value="Ribosomal_uS7_dom_sf"/>
</dbReference>
<accession>A0A3G1PWC3</accession>
<dbReference type="SUPFAM" id="SSF47973">
    <property type="entry name" value="Ribosomal protein S7"/>
    <property type="match status" value="1"/>
</dbReference>
<dbReference type="GO" id="GO:0005840">
    <property type="term" value="C:ribosome"/>
    <property type="evidence" value="ECO:0007669"/>
    <property type="project" value="UniProtKB-KW"/>
</dbReference>
<dbReference type="InterPro" id="IPR023798">
    <property type="entry name" value="Ribosomal_uS7_dom"/>
</dbReference>
<proteinExistence type="inferred from homology"/>
<evidence type="ECO:0000259" key="4">
    <source>
        <dbReference type="Pfam" id="PF00177"/>
    </source>
</evidence>
<dbReference type="Pfam" id="PF00177">
    <property type="entry name" value="Ribosomal_S7"/>
    <property type="match status" value="1"/>
</dbReference>
<keyword evidence="3" id="KW-0687">Ribonucleoprotein</keyword>
<dbReference type="GO" id="GO:1990904">
    <property type="term" value="C:ribonucleoprotein complex"/>
    <property type="evidence" value="ECO:0007669"/>
    <property type="project" value="UniProtKB-KW"/>
</dbReference>
<dbReference type="Gene3D" id="1.10.455.10">
    <property type="entry name" value="Ribosomal protein S7 domain"/>
    <property type="match status" value="1"/>
</dbReference>
<evidence type="ECO:0000256" key="2">
    <source>
        <dbReference type="ARBA" id="ARBA00022980"/>
    </source>
</evidence>
<reference evidence="5" key="1">
    <citation type="journal article" date="2018" name="Mitochondrial DNA A DNA Mapp Seq Anal">
        <title>Comparative analysis of the mitochondrial genomes of six newly sequenced diatoms reveals group II introns in the barcoding region of cox1.</title>
        <authorList>
            <person name="Pogoda C.S."/>
            <person name="Keepers K.G."/>
            <person name="Hamsher S.E."/>
            <person name="Stepanek J.G."/>
            <person name="Kane N.C."/>
            <person name="Kociolek J.P."/>
        </authorList>
    </citation>
    <scope>NUCLEOTIDE SEQUENCE</scope>
</reference>
<dbReference type="EMBL" id="MF997419">
    <property type="protein sequence ID" value="AVR57490.1"/>
    <property type="molecule type" value="Genomic_DNA"/>
</dbReference>
<keyword evidence="2 5" id="KW-0689">Ribosomal protein</keyword>
<organism evidence="5">
    <name type="scientific">Entomoneis sp</name>
    <dbReference type="NCBI Taxonomy" id="186043"/>
    <lineage>
        <taxon>Eukaryota</taxon>
        <taxon>Sar</taxon>
        <taxon>Stramenopiles</taxon>
        <taxon>Ochrophyta</taxon>
        <taxon>Bacillariophyta</taxon>
        <taxon>Bacillariophyceae</taxon>
        <taxon>Bacillariophycidae</taxon>
        <taxon>Entomoneidaceae</taxon>
        <taxon>Entomoneis</taxon>
    </lineage>
</organism>
<evidence type="ECO:0000256" key="3">
    <source>
        <dbReference type="ARBA" id="ARBA00023274"/>
    </source>
</evidence>
<feature type="domain" description="Small ribosomal subunit protein uS7" evidence="4">
    <location>
        <begin position="7"/>
        <end position="112"/>
    </location>
</feature>
<protein>
    <submittedName>
        <fullName evidence="5">Ribosomal protein S7</fullName>
    </submittedName>
</protein>
<dbReference type="AlphaFoldDB" id="A0A3G1PWC3"/>
<comment type="similarity">
    <text evidence="1">Belongs to the universal ribosomal protein uS7 family.</text>
</comment>
<evidence type="ECO:0000256" key="1">
    <source>
        <dbReference type="ARBA" id="ARBA00007151"/>
    </source>
</evidence>
<evidence type="ECO:0000313" key="5">
    <source>
        <dbReference type="EMBL" id="AVR57490.1"/>
    </source>
</evidence>
<gene>
    <name evidence="5" type="primary">rps7</name>
</gene>
<keyword evidence="5" id="KW-0496">Mitochondrion</keyword>